<dbReference type="InterPro" id="IPR017896">
    <property type="entry name" value="4Fe4S_Fe-S-bd"/>
</dbReference>
<gene>
    <name evidence="2" type="ORF">MNBD_NITROSPIRAE01-1307</name>
</gene>
<dbReference type="Pfam" id="PF00037">
    <property type="entry name" value="Fer4"/>
    <property type="match status" value="1"/>
</dbReference>
<dbReference type="AlphaFoldDB" id="A0A3B1CPE2"/>
<dbReference type="PROSITE" id="PS51379">
    <property type="entry name" value="4FE4S_FER_2"/>
    <property type="match status" value="1"/>
</dbReference>
<dbReference type="SUPFAM" id="SSF54862">
    <property type="entry name" value="4Fe-4S ferredoxins"/>
    <property type="match status" value="1"/>
</dbReference>
<dbReference type="Gene3D" id="3.30.70.20">
    <property type="match status" value="1"/>
</dbReference>
<name>A0A3B1CPE2_9ZZZZ</name>
<organism evidence="2">
    <name type="scientific">hydrothermal vent metagenome</name>
    <dbReference type="NCBI Taxonomy" id="652676"/>
    <lineage>
        <taxon>unclassified sequences</taxon>
        <taxon>metagenomes</taxon>
        <taxon>ecological metagenomes</taxon>
    </lineage>
</organism>
<protein>
    <submittedName>
        <fullName evidence="2">Uncharacterized ferredoxin-like protein YfhL</fullName>
    </submittedName>
</protein>
<sequence>MALLITDECIACAACLPECPNEAIFENLDDCEAEGLPITGEEEGEDTETQMSYVDGDNIYVITYERCTECVGHFDEPQCAAVCPVSDCCISDPTYAETAKVLLDKAIKLNPDKEIDADKVWSGVRE</sequence>
<accession>A0A3B1CPE2</accession>
<dbReference type="PROSITE" id="PS00198">
    <property type="entry name" value="4FE4S_FER_1"/>
    <property type="match status" value="1"/>
</dbReference>
<dbReference type="InterPro" id="IPR017900">
    <property type="entry name" value="4Fe4S_Fe_S_CS"/>
</dbReference>
<proteinExistence type="predicted"/>
<dbReference type="EMBL" id="UOGF01000059">
    <property type="protein sequence ID" value="VAX30182.1"/>
    <property type="molecule type" value="Genomic_DNA"/>
</dbReference>
<reference evidence="2" key="1">
    <citation type="submission" date="2018-06" db="EMBL/GenBank/DDBJ databases">
        <authorList>
            <person name="Zhirakovskaya E."/>
        </authorList>
    </citation>
    <scope>NUCLEOTIDE SEQUENCE</scope>
</reference>
<evidence type="ECO:0000313" key="2">
    <source>
        <dbReference type="EMBL" id="VAX30182.1"/>
    </source>
</evidence>
<feature type="domain" description="4Fe-4S ferredoxin-type" evidence="1">
    <location>
        <begin position="1"/>
        <end position="29"/>
    </location>
</feature>
<evidence type="ECO:0000259" key="1">
    <source>
        <dbReference type="PROSITE" id="PS51379"/>
    </source>
</evidence>